<dbReference type="InterPro" id="IPR011460">
    <property type="entry name" value="Lcl_C"/>
</dbReference>
<dbReference type="EMBL" id="ATBP01001427">
    <property type="protein sequence ID" value="ETR67352.1"/>
    <property type="molecule type" value="Genomic_DNA"/>
</dbReference>
<feature type="non-terminal residue" evidence="2">
    <location>
        <position position="1"/>
    </location>
</feature>
<dbReference type="InterPro" id="IPR013783">
    <property type="entry name" value="Ig-like_fold"/>
</dbReference>
<name>A0A1V1NXL2_9BACT</name>
<accession>A0A1V1NXL2</accession>
<protein>
    <recommendedName>
        <fullName evidence="1">Lcl C-terminal domain-containing protein</fullName>
    </recommendedName>
</protein>
<evidence type="ECO:0000313" key="2">
    <source>
        <dbReference type="EMBL" id="ETR67352.1"/>
    </source>
</evidence>
<dbReference type="Proteomes" id="UP000189670">
    <property type="component" value="Unassembled WGS sequence"/>
</dbReference>
<dbReference type="AlphaFoldDB" id="A0A1V1NXL2"/>
<dbReference type="PANTHER" id="PTHR35812">
    <property type="entry name" value="LIPOPROTEIN"/>
    <property type="match status" value="1"/>
</dbReference>
<feature type="domain" description="Lcl C-terminal" evidence="1">
    <location>
        <begin position="345"/>
        <end position="455"/>
    </location>
</feature>
<proteinExistence type="predicted"/>
<organism evidence="2 3">
    <name type="scientific">Candidatus Magnetoglobus multicellularis str. Araruama</name>
    <dbReference type="NCBI Taxonomy" id="890399"/>
    <lineage>
        <taxon>Bacteria</taxon>
        <taxon>Pseudomonadati</taxon>
        <taxon>Thermodesulfobacteriota</taxon>
        <taxon>Desulfobacteria</taxon>
        <taxon>Desulfobacterales</taxon>
        <taxon>Desulfobacteraceae</taxon>
        <taxon>Candidatus Magnetoglobus</taxon>
    </lineage>
</organism>
<dbReference type="Gene3D" id="2.60.40.3440">
    <property type="match status" value="2"/>
</dbReference>
<feature type="domain" description="Lcl C-terminal" evidence="1">
    <location>
        <begin position="185"/>
        <end position="326"/>
    </location>
</feature>
<evidence type="ECO:0000313" key="3">
    <source>
        <dbReference type="Proteomes" id="UP000189670"/>
    </source>
</evidence>
<feature type="non-terminal residue" evidence="2">
    <location>
        <position position="765"/>
    </location>
</feature>
<sequence>TIRVNVENYPPSIRSIDDIFTKMQTPKVTTIHIYDSSGDSLTLTVSSNNEDVLYNDDEHIKIADAGTRYHFTIEESPEIIPLSLLPSNLTGTAQIYVTVTDASGINDTTSFVLTVEGQPEYYQFTGRIPDTGQAKCYDNENEIPCPESGEDFYGQDANYNINPQSFTKLDALGNDLPDSATEWVMVRDNISGLIWEVKTDDGSIHDKDNTYTWYDSNPETNGGNAGTDGDGTDTENFIEALNDSKFGGFSDWRLPTLKELAKIVSYKKYYSTINISFFPQIMPAFYWSNTSLAHDSLVAWGVSFGNQNGRCNDLGKDSPYYVRAVRGGQFRPLENSANLFVNNDETVTDSFTGLMWQKEATTIAMTWQNAIAYCENLSLSDFSDWRLPTAHELRSIVDYTKSYPAIDKNFFNNNKSSFYWSSTSLSIHSARGVAFPVGEDFFTNKTSSYHVRAVRGGQCRSFGHILIRSPEQSSKWNIGDKMPIIWDTQNISGNVTISISREGGKISTYIPIAESTPNDGDFEWTVTQPSSVNCMLKIEPVNEPDKGTTQGLFSIINTPPVAHNESFEINNHQVQTGQLQATDDNSDHLTYTIISHPEKGVVNITNISTGDYTYTPYLNQTGQDSFEFKVNDGFNDSNIATVSIFITAVPPPPQAYTQTLNTTENIPLNITLTGFSPDNIPLTFHIIDPPSHGILSQSTPYLTYTPDHHFYGTDNFTFIANDGISDSNPETVSITIEPAKLKINAISSQEIYLSQSEHITLTGTG</sequence>
<comment type="caution">
    <text evidence="2">The sequence shown here is derived from an EMBL/GenBank/DDBJ whole genome shotgun (WGS) entry which is preliminary data.</text>
</comment>
<dbReference type="PANTHER" id="PTHR35812:SF1">
    <property type="entry name" value="LIPOPROTEIN"/>
    <property type="match status" value="1"/>
</dbReference>
<dbReference type="Pfam" id="PF17963">
    <property type="entry name" value="Big_9"/>
    <property type="match status" value="2"/>
</dbReference>
<reference evidence="3" key="1">
    <citation type="submission" date="2012-11" db="EMBL/GenBank/DDBJ databases">
        <authorList>
            <person name="Lucero-Rivera Y.E."/>
            <person name="Tovar-Ramirez D."/>
        </authorList>
    </citation>
    <scope>NUCLEOTIDE SEQUENCE [LARGE SCALE GENOMIC DNA]</scope>
    <source>
        <strain evidence="3">Araruama</strain>
    </source>
</reference>
<gene>
    <name evidence="2" type="ORF">OMM_11699</name>
</gene>
<dbReference type="Pfam" id="PF07603">
    <property type="entry name" value="Lcl_C"/>
    <property type="match status" value="2"/>
</dbReference>
<evidence type="ECO:0000259" key="1">
    <source>
        <dbReference type="Pfam" id="PF07603"/>
    </source>
</evidence>
<dbReference type="Gene3D" id="2.60.40.10">
    <property type="entry name" value="Immunoglobulins"/>
    <property type="match status" value="1"/>
</dbReference>